<evidence type="ECO:0000313" key="11">
    <source>
        <dbReference type="Proteomes" id="UP000198976"/>
    </source>
</evidence>
<dbReference type="InterPro" id="IPR018385">
    <property type="entry name" value="C4_dicarb_anaerob_car-like"/>
</dbReference>
<feature type="transmembrane region" description="Helical" evidence="9">
    <location>
        <begin position="327"/>
        <end position="354"/>
    </location>
</feature>
<feature type="transmembrane region" description="Helical" evidence="9">
    <location>
        <begin position="116"/>
        <end position="145"/>
    </location>
</feature>
<reference evidence="10 11" key="1">
    <citation type="submission" date="2016-10" db="EMBL/GenBank/DDBJ databases">
        <authorList>
            <person name="Varghese N."/>
            <person name="Submissions S."/>
        </authorList>
    </citation>
    <scope>NUCLEOTIDE SEQUENCE [LARGE SCALE GENOMIC DNA]</scope>
    <source>
        <strain evidence="10 11">DSM 9169</strain>
    </source>
</reference>
<evidence type="ECO:0000256" key="8">
    <source>
        <dbReference type="SAM" id="MobiDB-lite"/>
    </source>
</evidence>
<dbReference type="Proteomes" id="UP000198976">
    <property type="component" value="Chromosome I"/>
</dbReference>
<organism evidence="10 11">
    <name type="scientific">Schaalia radingae</name>
    <dbReference type="NCBI Taxonomy" id="131110"/>
    <lineage>
        <taxon>Bacteria</taxon>
        <taxon>Bacillati</taxon>
        <taxon>Actinomycetota</taxon>
        <taxon>Actinomycetes</taxon>
        <taxon>Actinomycetales</taxon>
        <taxon>Actinomycetaceae</taxon>
        <taxon>Schaalia</taxon>
    </lineage>
</organism>
<keyword evidence="5 9" id="KW-0812">Transmembrane</keyword>
<evidence type="ECO:0000256" key="1">
    <source>
        <dbReference type="ARBA" id="ARBA00004651"/>
    </source>
</evidence>
<evidence type="ECO:0000256" key="6">
    <source>
        <dbReference type="ARBA" id="ARBA00022989"/>
    </source>
</evidence>
<dbReference type="RefSeq" id="WP_058236587.1">
    <property type="nucleotide sequence ID" value="NZ_LT629792.1"/>
</dbReference>
<comment type="similarity">
    <text evidence="2">Belongs to the DcuC/DcuD transporter (TC 2.A.61) family.</text>
</comment>
<feature type="transmembrane region" description="Helical" evidence="9">
    <location>
        <begin position="6"/>
        <end position="21"/>
    </location>
</feature>
<comment type="subcellular location">
    <subcellularLocation>
        <location evidence="1">Cell membrane</location>
        <topology evidence="1">Multi-pass membrane protein</topology>
    </subcellularLocation>
</comment>
<feature type="transmembrane region" description="Helical" evidence="9">
    <location>
        <begin position="287"/>
        <end position="306"/>
    </location>
</feature>
<dbReference type="NCBIfam" id="NF037994">
    <property type="entry name" value="DcuC_1"/>
    <property type="match status" value="1"/>
</dbReference>
<name>A0ABY0V735_9ACTO</name>
<sequence>MTLIGFLIGLAVTVVVAWLIIKKHHPQTVLILAGLLLLFISLPLSEEPLMDSEKTTGNMVLDVVDFLRDTFASTSASLGLIIMAVGGFSLIMEKVGASAMLVHLAMKPLSRIRRPYIFLGIAYIFGQCLGMIIPSASGLAMLLMVTLYPLLRSLRISRLSAAALIATTSCLDLGPASSNSNLSAEVSSMTVQKYFIDYQGPVAIVTMAVIAISHMLIQRHFDKKAGTLPEMNPPSNLEQEASGASPDTGSVKTELKTPVYYAVLPLIPLVLLIVFSEYLISSVKMNVATSMLTSMLVVLIIEMIRYRSFSRASEIMKVFFQGMGKQFVAIATLIVAGQMFAAGLTQIGFIKFIVDGAFNLHLGVVVMTVLMTLIILLTALLTGSGNAAWFAFAPLAPQVAQPLGQPAVAIALPMELSAGIGRSMSPISGVLIAVSGLAEVNPVDLAKRTIPVMAAAYITQITTSFIWLYLIH</sequence>
<dbReference type="InterPro" id="IPR004669">
    <property type="entry name" value="C4_dicarb_anaerob_car"/>
</dbReference>
<accession>A0ABY0V735</accession>
<feature type="region of interest" description="Disordered" evidence="8">
    <location>
        <begin position="228"/>
        <end position="250"/>
    </location>
</feature>
<feature type="transmembrane region" description="Helical" evidence="9">
    <location>
        <begin position="450"/>
        <end position="471"/>
    </location>
</feature>
<keyword evidence="3" id="KW-0813">Transport</keyword>
<evidence type="ECO:0000313" key="10">
    <source>
        <dbReference type="EMBL" id="SDT92776.1"/>
    </source>
</evidence>
<evidence type="ECO:0000256" key="7">
    <source>
        <dbReference type="ARBA" id="ARBA00023136"/>
    </source>
</evidence>
<dbReference type="PANTHER" id="PTHR42002:SF2">
    <property type="entry name" value="ANAEROBIC C4-DICARBOXYLATE TRANSPORTER DCUC-RELATED"/>
    <property type="match status" value="1"/>
</dbReference>
<evidence type="ECO:0000256" key="9">
    <source>
        <dbReference type="SAM" id="Phobius"/>
    </source>
</evidence>
<evidence type="ECO:0000256" key="4">
    <source>
        <dbReference type="ARBA" id="ARBA00022475"/>
    </source>
</evidence>
<feature type="transmembrane region" description="Helical" evidence="9">
    <location>
        <begin position="198"/>
        <end position="217"/>
    </location>
</feature>
<dbReference type="Pfam" id="PF03606">
    <property type="entry name" value="DcuC"/>
    <property type="match status" value="1"/>
</dbReference>
<keyword evidence="11" id="KW-1185">Reference proteome</keyword>
<evidence type="ECO:0000256" key="2">
    <source>
        <dbReference type="ARBA" id="ARBA00005275"/>
    </source>
</evidence>
<keyword evidence="4" id="KW-1003">Cell membrane</keyword>
<dbReference type="EMBL" id="LT629792">
    <property type="protein sequence ID" value="SDT92776.1"/>
    <property type="molecule type" value="Genomic_DNA"/>
</dbReference>
<protein>
    <submittedName>
        <fullName evidence="10">C4-dicarboxylate transporter, DcuC family</fullName>
    </submittedName>
</protein>
<dbReference type="PANTHER" id="PTHR42002">
    <property type="entry name" value="ANAEROBIC C4-DICARBOXYLATE TRANSPORTER DCUC-RELATED"/>
    <property type="match status" value="1"/>
</dbReference>
<feature type="transmembrane region" description="Helical" evidence="9">
    <location>
        <begin position="28"/>
        <end position="45"/>
    </location>
</feature>
<evidence type="ECO:0000256" key="3">
    <source>
        <dbReference type="ARBA" id="ARBA00022448"/>
    </source>
</evidence>
<keyword evidence="7 9" id="KW-0472">Membrane</keyword>
<keyword evidence="6 9" id="KW-1133">Transmembrane helix</keyword>
<dbReference type="NCBIfam" id="TIGR00771">
    <property type="entry name" value="DcuC"/>
    <property type="match status" value="1"/>
</dbReference>
<proteinExistence type="inferred from homology"/>
<feature type="transmembrane region" description="Helical" evidence="9">
    <location>
        <begin position="71"/>
        <end position="91"/>
    </location>
</feature>
<feature type="transmembrane region" description="Helical" evidence="9">
    <location>
        <begin position="360"/>
        <end position="381"/>
    </location>
</feature>
<feature type="transmembrane region" description="Helical" evidence="9">
    <location>
        <begin position="259"/>
        <end position="281"/>
    </location>
</feature>
<evidence type="ECO:0000256" key="5">
    <source>
        <dbReference type="ARBA" id="ARBA00022692"/>
    </source>
</evidence>
<gene>
    <name evidence="10" type="ORF">SAMN04489714_0974</name>
</gene>